<dbReference type="Pfam" id="PF17390">
    <property type="entry name" value="Bac_rhamnosid_C"/>
    <property type="match status" value="1"/>
</dbReference>
<dbReference type="AlphaFoldDB" id="A0A6A6G9P8"/>
<reference evidence="5" key="1">
    <citation type="journal article" date="2020" name="Stud. Mycol.">
        <title>101 Dothideomycetes genomes: A test case for predicting lifestyles and emergence of pathogens.</title>
        <authorList>
            <person name="Haridas S."/>
            <person name="Albert R."/>
            <person name="Binder M."/>
            <person name="Bloem J."/>
            <person name="LaButti K."/>
            <person name="Salamov A."/>
            <person name="Andreopoulos B."/>
            <person name="Baker S."/>
            <person name="Barry K."/>
            <person name="Bills G."/>
            <person name="Bluhm B."/>
            <person name="Cannon C."/>
            <person name="Castanera R."/>
            <person name="Culley D."/>
            <person name="Daum C."/>
            <person name="Ezra D."/>
            <person name="Gonzalez J."/>
            <person name="Henrissat B."/>
            <person name="Kuo A."/>
            <person name="Liang C."/>
            <person name="Lipzen A."/>
            <person name="Lutzoni F."/>
            <person name="Magnuson J."/>
            <person name="Mondo S."/>
            <person name="Nolan M."/>
            <person name="Ohm R."/>
            <person name="Pangilinan J."/>
            <person name="Park H.-J."/>
            <person name="Ramirez L."/>
            <person name="Alfaro M."/>
            <person name="Sun H."/>
            <person name="Tritt A."/>
            <person name="Yoshinaga Y."/>
            <person name="Zwiers L.-H."/>
            <person name="Turgeon B."/>
            <person name="Goodwin S."/>
            <person name="Spatafora J."/>
            <person name="Crous P."/>
            <person name="Grigoriev I."/>
        </authorList>
    </citation>
    <scope>NUCLEOTIDE SEQUENCE [LARGE SCALE GENOMIC DNA]</scope>
    <source>
        <strain evidence="5">CECT 20119</strain>
    </source>
</reference>
<dbReference type="InterPro" id="IPR035398">
    <property type="entry name" value="Bac_rhamnosid_C"/>
</dbReference>
<evidence type="ECO:0000259" key="3">
    <source>
        <dbReference type="Pfam" id="PF17390"/>
    </source>
</evidence>
<name>A0A6A6G9P8_9PEZI</name>
<keyword evidence="5" id="KW-1185">Reference proteome</keyword>
<feature type="signal peptide" evidence="2">
    <location>
        <begin position="1"/>
        <end position="19"/>
    </location>
</feature>
<sequence>MKISDLILVFLVGLRTASSRSYKKGDDFYPSLYAVGNDRIINLGERWKLRTSATLDPRSTVVTLDYQDEFAGFPFLDFPDFSGTAIRTPSAWTAAREIVSCGSATSITQREFCWPRPIARTTSSAQSGRLLISCPPSQRQQGLPYCLHLWVLTLKSRTLLDQRRLDFRWAKEKVPTPRGNIQAQWKLDGRSLKIGVQAPRGTRGRIVAGSRIVNMTDGGRSTAITSWPDTTTQWSQRAYGLVMIIRREQCPWHSVIVSSAVASFDKSNQTPFTSLSKAQVDSTCKCIIAVPTLGVSYMASAQVSNPQVQGLSDLQNSVAAPLSFCKVWSKISKKDASPFRNLSSIALSRVCTAILKNPKLVAPKANGSSSSSLVTSTKSSSSKVTIQTTTSSTSTTTTITTAPTDTTTSTLPTSTPNTSPISAAQLINDPLFTAEVRNQTDPNQPFLQDGYHWVGVNYKTSSVQVANVSKPLHALSLDLKKNSLENLVMLYEEWPTTEEGYYLVVVYYDAWCNVAEGCFVGLIVPEDPNETRYFGEFNSNPITPSTQMTGYPRRQAEIFTRNTDRTHIGLMLETSFFNNYTGLGAQVNFYSAAMYGPVATKEEAMRIQEIYGPTSSAE</sequence>
<evidence type="ECO:0000256" key="2">
    <source>
        <dbReference type="SAM" id="SignalP"/>
    </source>
</evidence>
<dbReference type="Proteomes" id="UP000799538">
    <property type="component" value="Unassembled WGS sequence"/>
</dbReference>
<proteinExistence type="predicted"/>
<feature type="chain" id="PRO_5025642944" description="Alpha-L-rhamnosidase C-terminal domain-containing protein" evidence="2">
    <location>
        <begin position="20"/>
        <end position="618"/>
    </location>
</feature>
<keyword evidence="2" id="KW-0732">Signal</keyword>
<evidence type="ECO:0000313" key="5">
    <source>
        <dbReference type="Proteomes" id="UP000799538"/>
    </source>
</evidence>
<gene>
    <name evidence="4" type="ORF">BDZ85DRAFT_296486</name>
</gene>
<evidence type="ECO:0000313" key="4">
    <source>
        <dbReference type="EMBL" id="KAF2222309.1"/>
    </source>
</evidence>
<feature type="region of interest" description="Disordered" evidence="1">
    <location>
        <begin position="386"/>
        <end position="419"/>
    </location>
</feature>
<feature type="domain" description="Alpha-L-rhamnosidase C-terminal" evidence="3">
    <location>
        <begin position="166"/>
        <end position="207"/>
    </location>
</feature>
<evidence type="ECO:0000256" key="1">
    <source>
        <dbReference type="SAM" id="MobiDB-lite"/>
    </source>
</evidence>
<protein>
    <recommendedName>
        <fullName evidence="3">Alpha-L-rhamnosidase C-terminal domain-containing protein</fullName>
    </recommendedName>
</protein>
<dbReference type="OrthoDB" id="3936424at2759"/>
<dbReference type="EMBL" id="ML992508">
    <property type="protein sequence ID" value="KAF2222309.1"/>
    <property type="molecule type" value="Genomic_DNA"/>
</dbReference>
<accession>A0A6A6G9P8</accession>
<dbReference type="Gene3D" id="2.60.420.10">
    <property type="entry name" value="Maltose phosphorylase, domain 3"/>
    <property type="match status" value="1"/>
</dbReference>
<organism evidence="4 5">
    <name type="scientific">Elsinoe ampelina</name>
    <dbReference type="NCBI Taxonomy" id="302913"/>
    <lineage>
        <taxon>Eukaryota</taxon>
        <taxon>Fungi</taxon>
        <taxon>Dikarya</taxon>
        <taxon>Ascomycota</taxon>
        <taxon>Pezizomycotina</taxon>
        <taxon>Dothideomycetes</taxon>
        <taxon>Dothideomycetidae</taxon>
        <taxon>Myriangiales</taxon>
        <taxon>Elsinoaceae</taxon>
        <taxon>Elsinoe</taxon>
    </lineage>
</organism>